<keyword evidence="6" id="KW-1185">Reference proteome</keyword>
<dbReference type="InterPro" id="IPR024463">
    <property type="entry name" value="Transposase_TnpC_homeodom"/>
</dbReference>
<dbReference type="PANTHER" id="PTHR33678">
    <property type="entry name" value="BLL1576 PROTEIN"/>
    <property type="match status" value="1"/>
</dbReference>
<dbReference type="NCBIfam" id="NF033517">
    <property type="entry name" value="transpos_IS66"/>
    <property type="match status" value="1"/>
</dbReference>
<dbReference type="EMBL" id="OFSM01000101">
    <property type="protein sequence ID" value="SOY32929.1"/>
    <property type="molecule type" value="Genomic_DNA"/>
</dbReference>
<dbReference type="Pfam" id="PF03050">
    <property type="entry name" value="DDE_Tnp_IS66"/>
    <property type="match status" value="1"/>
</dbReference>
<evidence type="ECO:0000259" key="3">
    <source>
        <dbReference type="Pfam" id="PF13007"/>
    </source>
</evidence>
<evidence type="ECO:0000259" key="4">
    <source>
        <dbReference type="Pfam" id="PF13817"/>
    </source>
</evidence>
<name>A0A2K4ZR43_9FIRM</name>
<feature type="domain" description="Transposase TnpC homeodomain" evidence="3">
    <location>
        <begin position="41"/>
        <end position="119"/>
    </location>
</feature>
<dbReference type="RefSeq" id="WP_103242791.1">
    <property type="nucleotide sequence ID" value="NZ_JANJZD010000087.1"/>
</dbReference>
<dbReference type="InterPro" id="IPR004291">
    <property type="entry name" value="Transposase_IS66_central"/>
</dbReference>
<evidence type="ECO:0000259" key="2">
    <source>
        <dbReference type="Pfam" id="PF03050"/>
    </source>
</evidence>
<feature type="region of interest" description="Disordered" evidence="1">
    <location>
        <begin position="83"/>
        <end position="109"/>
    </location>
</feature>
<dbReference type="AlphaFoldDB" id="A0A2K4ZR43"/>
<dbReference type="OrthoDB" id="9760067at2"/>
<evidence type="ECO:0000313" key="5">
    <source>
        <dbReference type="EMBL" id="SOY32929.1"/>
    </source>
</evidence>
<dbReference type="Pfam" id="PF13817">
    <property type="entry name" value="DDE_Tnp_IS66_C"/>
    <property type="match status" value="1"/>
</dbReference>
<feature type="domain" description="Transposase IS66 C-terminal" evidence="4">
    <location>
        <begin position="482"/>
        <end position="523"/>
    </location>
</feature>
<dbReference type="InterPro" id="IPR052344">
    <property type="entry name" value="Transposase-related"/>
</dbReference>
<organism evidence="5 6">
    <name type="scientific">Acetatifactor muris</name>
    <dbReference type="NCBI Taxonomy" id="879566"/>
    <lineage>
        <taxon>Bacteria</taxon>
        <taxon>Bacillati</taxon>
        <taxon>Bacillota</taxon>
        <taxon>Clostridia</taxon>
        <taxon>Lachnospirales</taxon>
        <taxon>Lachnospiraceae</taxon>
        <taxon>Acetatifactor</taxon>
    </lineage>
</organism>
<protein>
    <submittedName>
        <fullName evidence="5">Transposase IS66 family protein</fullName>
    </submittedName>
</protein>
<dbReference type="Pfam" id="PF13007">
    <property type="entry name" value="LZ_Tnp_IS66"/>
    <property type="match status" value="1"/>
</dbReference>
<evidence type="ECO:0000313" key="6">
    <source>
        <dbReference type="Proteomes" id="UP000236311"/>
    </source>
</evidence>
<dbReference type="InterPro" id="IPR039552">
    <property type="entry name" value="IS66_C"/>
</dbReference>
<reference evidence="5 6" key="1">
    <citation type="submission" date="2018-01" db="EMBL/GenBank/DDBJ databases">
        <authorList>
            <person name="Gaut B.S."/>
            <person name="Morton B.R."/>
            <person name="Clegg M.T."/>
            <person name="Duvall M.R."/>
        </authorList>
    </citation>
    <scope>NUCLEOTIDE SEQUENCE [LARGE SCALE GENOMIC DNA]</scope>
    <source>
        <strain evidence="5">GP69</strain>
    </source>
</reference>
<gene>
    <name evidence="5" type="ORF">AMURIS_05697</name>
</gene>
<evidence type="ECO:0000256" key="1">
    <source>
        <dbReference type="SAM" id="MobiDB-lite"/>
    </source>
</evidence>
<dbReference type="Proteomes" id="UP000236311">
    <property type="component" value="Unassembled WGS sequence"/>
</dbReference>
<accession>A0A2K4ZR43</accession>
<feature type="domain" description="Transposase IS66 central" evidence="2">
    <location>
        <begin position="186"/>
        <end position="475"/>
    </location>
</feature>
<dbReference type="PANTHER" id="PTHR33678:SF1">
    <property type="entry name" value="BLL1576 PROTEIN"/>
    <property type="match status" value="1"/>
</dbReference>
<sequence>MALKYTEEQLNSLDRETLIRLFLSQQEQLENIDHTLQLVLEQMADLKRHRFGRSSEKHETEDQISFMEVDGKIVFFNEAETVAAEENTQEEPESVSRRKPKKKQGKREEDLEGLPVVVVEHSLTDEELADKFGKDSWKQLPDEVYRRYSFTPAKVEVEEHHVKVYAGKKTQEVIKAPHPQALLRGSLVSPSLEAAVMNAKYVNAVPLYRQEQEFGRCGLHISRQNMANWTIQCADRYLAVLYDCLHEKLYGYHVLQADETPVLVNKDGRPAGAKSYMWVYRTGRMYTERQIVLYEYQKTRNASHPREFLKDFNGVCVTDGYQVYHTIECEREDLRIAGCWSHARRRFDEAVKALPKQKQKDSRAYLALTMIQAIYREEKQLKDLPAGERKNRRQLSVKPLVEAYFVWVRENLPKVPQKSRTWEGFQYSLNQEKYLKVFLDDGEVPMDNNAAEQSIRGFCIGKKNWVMIDTIAGAKSSAIIYSIAETAKANNLKPYDYFEYLLTEIPKHLDDTDRSFLDDLLPWSPGLPANCRKPDKGEVK</sequence>
<proteinExistence type="predicted"/>